<evidence type="ECO:0000256" key="2">
    <source>
        <dbReference type="ARBA" id="ARBA00022819"/>
    </source>
</evidence>
<dbReference type="GO" id="GO:2000022">
    <property type="term" value="P:regulation of jasmonic acid mediated signaling pathway"/>
    <property type="evidence" value="ECO:0007669"/>
    <property type="project" value="UniProtKB-UniRule"/>
</dbReference>
<evidence type="ECO:0000313" key="8">
    <source>
        <dbReference type="Proteomes" id="UP001054889"/>
    </source>
</evidence>
<name>A0AAV5DDQ5_ELECO</name>
<dbReference type="GO" id="GO:0005634">
    <property type="term" value="C:nucleus"/>
    <property type="evidence" value="ECO:0007669"/>
    <property type="project" value="UniProtKB-SubCell"/>
</dbReference>
<keyword evidence="3" id="KW-0832">Ubl conjugation</keyword>
<feature type="domain" description="Tify" evidence="6">
    <location>
        <begin position="58"/>
        <end position="93"/>
    </location>
</feature>
<organism evidence="7 8">
    <name type="scientific">Eleusine coracana subsp. coracana</name>
    <dbReference type="NCBI Taxonomy" id="191504"/>
    <lineage>
        <taxon>Eukaryota</taxon>
        <taxon>Viridiplantae</taxon>
        <taxon>Streptophyta</taxon>
        <taxon>Embryophyta</taxon>
        <taxon>Tracheophyta</taxon>
        <taxon>Spermatophyta</taxon>
        <taxon>Magnoliopsida</taxon>
        <taxon>Liliopsida</taxon>
        <taxon>Poales</taxon>
        <taxon>Poaceae</taxon>
        <taxon>PACMAD clade</taxon>
        <taxon>Chloridoideae</taxon>
        <taxon>Cynodonteae</taxon>
        <taxon>Eleusininae</taxon>
        <taxon>Eleusine</taxon>
    </lineage>
</organism>
<dbReference type="SMART" id="SM00979">
    <property type="entry name" value="TIFY"/>
    <property type="match status" value="1"/>
</dbReference>
<dbReference type="InterPro" id="IPR040390">
    <property type="entry name" value="TIFY/JAZ"/>
</dbReference>
<dbReference type="Proteomes" id="UP001054889">
    <property type="component" value="Unassembled WGS sequence"/>
</dbReference>
<comment type="function">
    <text evidence="4">Repressor of jasmonate responses.</text>
</comment>
<dbReference type="InterPro" id="IPR010399">
    <property type="entry name" value="Tify_dom"/>
</dbReference>
<comment type="subcellular location">
    <subcellularLocation>
        <location evidence="4">Nucleus</location>
    </subcellularLocation>
</comment>
<keyword evidence="8" id="KW-1185">Reference proteome</keyword>
<dbReference type="PROSITE" id="PS51320">
    <property type="entry name" value="TIFY"/>
    <property type="match status" value="1"/>
</dbReference>
<evidence type="ECO:0000256" key="3">
    <source>
        <dbReference type="ARBA" id="ARBA00022843"/>
    </source>
</evidence>
<dbReference type="Pfam" id="PF09425">
    <property type="entry name" value="Jas_motif"/>
    <property type="match status" value="1"/>
</dbReference>
<keyword evidence="2 4" id="KW-1184">Jasmonic acid signaling pathway</keyword>
<dbReference type="GO" id="GO:0031347">
    <property type="term" value="P:regulation of defense response"/>
    <property type="evidence" value="ECO:0007669"/>
    <property type="project" value="UniProtKB-UniRule"/>
</dbReference>
<evidence type="ECO:0000313" key="7">
    <source>
        <dbReference type="EMBL" id="GJN08889.1"/>
    </source>
</evidence>
<gene>
    <name evidence="7" type="primary">ga26849</name>
    <name evidence="7" type="ORF">PR202_ga26849</name>
</gene>
<evidence type="ECO:0000256" key="5">
    <source>
        <dbReference type="SAM" id="MobiDB-lite"/>
    </source>
</evidence>
<sequence length="185" mass="19728">MATTTDNITLRFAAACGLLGQYAASRAQPAPAFVQQQQAGATVVQEGSSSSGGGANNHNNAQQQLTIFYGGMVVVLDGCTPEKAAELIRLAAAVAGQQGAPQQPKVDMAPVIATRKESLRRFLSKRKDRASELPPFQRPKEPEPAAKKGKLLEVSREEAASWLALGSLAWDDPSSCTRAEHHHRL</sequence>
<dbReference type="PANTHER" id="PTHR33077">
    <property type="entry name" value="PROTEIN TIFY 4A-RELATED-RELATED"/>
    <property type="match status" value="1"/>
</dbReference>
<keyword evidence="4" id="KW-0539">Nucleus</keyword>
<dbReference type="EMBL" id="BQKI01000015">
    <property type="protein sequence ID" value="GJN08889.1"/>
    <property type="molecule type" value="Genomic_DNA"/>
</dbReference>
<evidence type="ECO:0000259" key="6">
    <source>
        <dbReference type="PROSITE" id="PS51320"/>
    </source>
</evidence>
<comment type="domain">
    <text evidence="4">The jas domain is required for interaction with COI1.</text>
</comment>
<evidence type="ECO:0000256" key="4">
    <source>
        <dbReference type="RuleBase" id="RU369065"/>
    </source>
</evidence>
<evidence type="ECO:0000256" key="1">
    <source>
        <dbReference type="ARBA" id="ARBA00008614"/>
    </source>
</evidence>
<accession>A0AAV5DDQ5</accession>
<dbReference type="GO" id="GO:0009611">
    <property type="term" value="P:response to wounding"/>
    <property type="evidence" value="ECO:0007669"/>
    <property type="project" value="UniProtKB-UniRule"/>
</dbReference>
<dbReference type="InterPro" id="IPR018467">
    <property type="entry name" value="CCT_CS"/>
</dbReference>
<dbReference type="Pfam" id="PF06200">
    <property type="entry name" value="tify"/>
    <property type="match status" value="1"/>
</dbReference>
<feature type="compositionally biased region" description="Basic and acidic residues" evidence="5">
    <location>
        <begin position="138"/>
        <end position="151"/>
    </location>
</feature>
<dbReference type="PANTHER" id="PTHR33077:SF59">
    <property type="entry name" value="PROTEIN TIFY 11A"/>
    <property type="match status" value="1"/>
</dbReference>
<reference evidence="7" key="1">
    <citation type="journal article" date="2018" name="DNA Res.">
        <title>Multiple hybrid de novo genome assembly of finger millet, an orphan allotetraploid crop.</title>
        <authorList>
            <person name="Hatakeyama M."/>
            <person name="Aluri S."/>
            <person name="Balachadran M.T."/>
            <person name="Sivarajan S.R."/>
            <person name="Patrignani A."/>
            <person name="Gruter S."/>
            <person name="Poveda L."/>
            <person name="Shimizu-Inatsugi R."/>
            <person name="Baeten J."/>
            <person name="Francoijs K.J."/>
            <person name="Nataraja K.N."/>
            <person name="Reddy Y.A.N."/>
            <person name="Phadnis S."/>
            <person name="Ravikumar R.L."/>
            <person name="Schlapbach R."/>
            <person name="Sreeman S.M."/>
            <person name="Shimizu K.K."/>
        </authorList>
    </citation>
    <scope>NUCLEOTIDE SEQUENCE</scope>
</reference>
<comment type="similarity">
    <text evidence="1 4">Belongs to the TIFY/JAZ family.</text>
</comment>
<proteinExistence type="inferred from homology"/>
<reference evidence="7" key="2">
    <citation type="submission" date="2021-12" db="EMBL/GenBank/DDBJ databases">
        <title>Resequencing data analysis of finger millet.</title>
        <authorList>
            <person name="Hatakeyama M."/>
            <person name="Aluri S."/>
            <person name="Balachadran M.T."/>
            <person name="Sivarajan S.R."/>
            <person name="Poveda L."/>
            <person name="Shimizu-Inatsugi R."/>
            <person name="Schlapbach R."/>
            <person name="Sreeman S.M."/>
            <person name="Shimizu K.K."/>
        </authorList>
    </citation>
    <scope>NUCLEOTIDE SEQUENCE</scope>
</reference>
<dbReference type="AlphaFoldDB" id="A0AAV5DDQ5"/>
<feature type="region of interest" description="Disordered" evidence="5">
    <location>
        <begin position="125"/>
        <end position="151"/>
    </location>
</feature>
<protein>
    <recommendedName>
        <fullName evidence="4">Protein TIFY</fullName>
    </recommendedName>
    <alternativeName>
        <fullName evidence="4">Jasmonate ZIM domain-containing protein</fullName>
    </alternativeName>
</protein>
<comment type="caution">
    <text evidence="7">The sequence shown here is derived from an EMBL/GenBank/DDBJ whole genome shotgun (WGS) entry which is preliminary data.</text>
</comment>